<dbReference type="AlphaFoldDB" id="A0A8B6HKV6"/>
<protein>
    <submittedName>
        <fullName evidence="4">Uncharacterized protein</fullName>
    </submittedName>
</protein>
<keyword evidence="3" id="KW-0067">ATP-binding</keyword>
<keyword evidence="2" id="KW-0547">Nucleotide-binding</keyword>
<comment type="caution">
    <text evidence="4">The sequence shown here is derived from an EMBL/GenBank/DDBJ whole genome shotgun (WGS) entry which is preliminary data.</text>
</comment>
<dbReference type="InterPro" id="IPR013126">
    <property type="entry name" value="Hsp_70_fam"/>
</dbReference>
<dbReference type="Gene3D" id="3.30.420.40">
    <property type="match status" value="2"/>
</dbReference>
<dbReference type="OrthoDB" id="6127299at2759"/>
<dbReference type="GO" id="GO:0005524">
    <property type="term" value="F:ATP binding"/>
    <property type="evidence" value="ECO:0007669"/>
    <property type="project" value="UniProtKB-KW"/>
</dbReference>
<name>A0A8B6HKV6_MYTGA</name>
<evidence type="ECO:0000313" key="4">
    <source>
        <dbReference type="EMBL" id="VDI81650.1"/>
    </source>
</evidence>
<dbReference type="PANTHER" id="PTHR14187">
    <property type="entry name" value="ALPHA KINASE/ELONGATION FACTOR 2 KINASE"/>
    <property type="match status" value="1"/>
</dbReference>
<dbReference type="PANTHER" id="PTHR14187:SF5">
    <property type="entry name" value="HEAT SHOCK 70 KDA PROTEIN 12A"/>
    <property type="match status" value="1"/>
</dbReference>
<evidence type="ECO:0000256" key="1">
    <source>
        <dbReference type="ARBA" id="ARBA00007381"/>
    </source>
</evidence>
<sequence length="576" mass="64513">MTESNYLYVAAIDFGTTYSGYAFSSRTDFKRDPLEIHANQSWNAGSTQLASLKTPTCLLLDSDKKFVAFGYEAENEYADLISDQLHGDYFYFSRIKMYLYQNKNLSKDLMIEDISGKSLVALDVFSLSIKALKDHFIERVNKLVKNIQIDDILWVLTVPAIWNDNAKLFMRTSAEQAGIHPNKLRIALEPEAASIYCQTLPTEKSVDADSEIVVAPVGTKYIVVDLGGGTADITVHEKINNGRLKEIYFATGGNCGGTSVDAEFFNLMEKITNPAIMNALKGEHLANYLDLSREFETKKRSIKPNTTGRINMKIPIALNLVCKEHLGQTLKSVIESSDFSSKVSLKGDKIRFEFSLFTSLFQLTIDSLIKLMLDILSEKCCDGITQIILVGGFSQCMLVQKAVKDTFPKLTVIVPKDCDLAVMQGAVMFGHQPNIIAHRIARCTYGFRKKKTFDPAIHDQNHLEIVNGEAKCIRLFDAFLKHKEPIQPGKIFKTMAISRPSEGGEFKLHIFKTEKENPMYTDEEGCSELGVIKVEKPNPTITEKINVQVVLGETEIQVKISGTELGKKHNVRIEMI</sequence>
<comment type="similarity">
    <text evidence="1">Belongs to the heat shock protein 70 family.</text>
</comment>
<reference evidence="4" key="1">
    <citation type="submission" date="2018-11" db="EMBL/GenBank/DDBJ databases">
        <authorList>
            <person name="Alioto T."/>
            <person name="Alioto T."/>
        </authorList>
    </citation>
    <scope>NUCLEOTIDE SEQUENCE</scope>
</reference>
<evidence type="ECO:0000256" key="2">
    <source>
        <dbReference type="ARBA" id="ARBA00022741"/>
    </source>
</evidence>
<dbReference type="GO" id="GO:0140662">
    <property type="term" value="F:ATP-dependent protein folding chaperone"/>
    <property type="evidence" value="ECO:0007669"/>
    <property type="project" value="InterPro"/>
</dbReference>
<dbReference type="Pfam" id="PF00012">
    <property type="entry name" value="HSP70"/>
    <property type="match status" value="1"/>
</dbReference>
<proteinExistence type="inferred from homology"/>
<dbReference type="InterPro" id="IPR043129">
    <property type="entry name" value="ATPase_NBD"/>
</dbReference>
<accession>A0A8B6HKV6</accession>
<evidence type="ECO:0000313" key="5">
    <source>
        <dbReference type="Proteomes" id="UP000596742"/>
    </source>
</evidence>
<gene>
    <name evidence="4" type="ORF">MGAL_10B058673</name>
</gene>
<evidence type="ECO:0000256" key="3">
    <source>
        <dbReference type="ARBA" id="ARBA00022840"/>
    </source>
</evidence>
<dbReference type="EMBL" id="UYJE01010285">
    <property type="protein sequence ID" value="VDI81650.1"/>
    <property type="molecule type" value="Genomic_DNA"/>
</dbReference>
<organism evidence="4 5">
    <name type="scientific">Mytilus galloprovincialis</name>
    <name type="common">Mediterranean mussel</name>
    <dbReference type="NCBI Taxonomy" id="29158"/>
    <lineage>
        <taxon>Eukaryota</taxon>
        <taxon>Metazoa</taxon>
        <taxon>Spiralia</taxon>
        <taxon>Lophotrochozoa</taxon>
        <taxon>Mollusca</taxon>
        <taxon>Bivalvia</taxon>
        <taxon>Autobranchia</taxon>
        <taxon>Pteriomorphia</taxon>
        <taxon>Mytilida</taxon>
        <taxon>Mytiloidea</taxon>
        <taxon>Mytilidae</taxon>
        <taxon>Mytilinae</taxon>
        <taxon>Mytilus</taxon>
    </lineage>
</organism>
<keyword evidence="5" id="KW-1185">Reference proteome</keyword>
<dbReference type="CDD" id="cd10229">
    <property type="entry name" value="ASKHA_NBD_HSP70_HSPA12"/>
    <property type="match status" value="1"/>
</dbReference>
<dbReference type="SUPFAM" id="SSF53067">
    <property type="entry name" value="Actin-like ATPase domain"/>
    <property type="match status" value="2"/>
</dbReference>
<dbReference type="Proteomes" id="UP000596742">
    <property type="component" value="Unassembled WGS sequence"/>
</dbReference>